<gene>
    <name evidence="1" type="ORF">PTD2_20657</name>
</gene>
<dbReference type="AlphaFoldDB" id="A4CA57"/>
<evidence type="ECO:0000313" key="1">
    <source>
        <dbReference type="EMBL" id="EAR28265.1"/>
    </source>
</evidence>
<reference evidence="1 2" key="1">
    <citation type="submission" date="2006-02" db="EMBL/GenBank/DDBJ databases">
        <authorList>
            <person name="Moran M.A."/>
            <person name="Kjelleberg S."/>
            <person name="Egan S."/>
            <person name="Saunders N."/>
            <person name="Thomas T."/>
            <person name="Ferriera S."/>
            <person name="Johnson J."/>
            <person name="Kravitz S."/>
            <person name="Halpern A."/>
            <person name="Remington K."/>
            <person name="Beeson K."/>
            <person name="Tran B."/>
            <person name="Rogers Y.-H."/>
            <person name="Friedman R."/>
            <person name="Venter J.C."/>
        </authorList>
    </citation>
    <scope>NUCLEOTIDE SEQUENCE [LARGE SCALE GENOMIC DNA]</scope>
    <source>
        <strain evidence="1 2">D2</strain>
    </source>
</reference>
<dbReference type="Proteomes" id="UP000006201">
    <property type="component" value="Unassembled WGS sequence"/>
</dbReference>
<sequence length="50" mass="5481">MSCGIFVGASLLAKASAARPLFVGRVLARIYLKAVFKSITVFSFKNRFLN</sequence>
<proteinExistence type="predicted"/>
<evidence type="ECO:0000313" key="2">
    <source>
        <dbReference type="Proteomes" id="UP000006201"/>
    </source>
</evidence>
<comment type="caution">
    <text evidence="1">The sequence shown here is derived from an EMBL/GenBank/DDBJ whole genome shotgun (WGS) entry which is preliminary data.</text>
</comment>
<organism evidence="1 2">
    <name type="scientific">Pseudoalteromonas tunicata D2</name>
    <dbReference type="NCBI Taxonomy" id="87626"/>
    <lineage>
        <taxon>Bacteria</taxon>
        <taxon>Pseudomonadati</taxon>
        <taxon>Pseudomonadota</taxon>
        <taxon>Gammaproteobacteria</taxon>
        <taxon>Alteromonadales</taxon>
        <taxon>Pseudoalteromonadaceae</taxon>
        <taxon>Pseudoalteromonas</taxon>
    </lineage>
</organism>
<dbReference type="EMBL" id="AAOH01000004">
    <property type="protein sequence ID" value="EAR28265.1"/>
    <property type="molecule type" value="Genomic_DNA"/>
</dbReference>
<keyword evidence="2" id="KW-1185">Reference proteome</keyword>
<accession>A4CA57</accession>
<protein>
    <submittedName>
        <fullName evidence="1">Uncharacterized protein</fullName>
    </submittedName>
</protein>
<dbReference type="HOGENOM" id="CLU_3204247_0_0_6"/>
<name>A4CA57_9GAMM</name>